<keyword evidence="1" id="KW-0472">Membrane</keyword>
<evidence type="ECO:0000313" key="2">
    <source>
        <dbReference type="EMBL" id="GFR89825.1"/>
    </source>
</evidence>
<name>A0AAV4GZT4_9GAST</name>
<reference evidence="2 3" key="1">
    <citation type="journal article" date="2021" name="Elife">
        <title>Chloroplast acquisition without the gene transfer in kleptoplastic sea slugs, Plakobranchus ocellatus.</title>
        <authorList>
            <person name="Maeda T."/>
            <person name="Takahashi S."/>
            <person name="Yoshida T."/>
            <person name="Shimamura S."/>
            <person name="Takaki Y."/>
            <person name="Nagai Y."/>
            <person name="Toyoda A."/>
            <person name="Suzuki Y."/>
            <person name="Arimoto A."/>
            <person name="Ishii H."/>
            <person name="Satoh N."/>
            <person name="Nishiyama T."/>
            <person name="Hasebe M."/>
            <person name="Maruyama T."/>
            <person name="Minagawa J."/>
            <person name="Obokata J."/>
            <person name="Shigenobu S."/>
        </authorList>
    </citation>
    <scope>NUCLEOTIDE SEQUENCE [LARGE SCALE GENOMIC DNA]</scope>
</reference>
<proteinExistence type="predicted"/>
<dbReference type="AlphaFoldDB" id="A0AAV4GZT4"/>
<evidence type="ECO:0008006" key="4">
    <source>
        <dbReference type="Google" id="ProtNLM"/>
    </source>
</evidence>
<feature type="transmembrane region" description="Helical" evidence="1">
    <location>
        <begin position="68"/>
        <end position="91"/>
    </location>
</feature>
<sequence length="95" mass="10243">MSGHRGAKLSFARARDVLSARPSSPNSQSINLSKEYWLKTVIGISEMPIFCSGDGRGQKRKSSVRSSIVVTTVLVVVVVVVLHVLLVVVIVKVVV</sequence>
<dbReference type="Proteomes" id="UP000762676">
    <property type="component" value="Unassembled WGS sequence"/>
</dbReference>
<keyword evidence="1" id="KW-0812">Transmembrane</keyword>
<dbReference type="EMBL" id="BMAT01001652">
    <property type="protein sequence ID" value="GFR89825.1"/>
    <property type="molecule type" value="Genomic_DNA"/>
</dbReference>
<keyword evidence="1" id="KW-1133">Transmembrane helix</keyword>
<keyword evidence="3" id="KW-1185">Reference proteome</keyword>
<evidence type="ECO:0000313" key="3">
    <source>
        <dbReference type="Proteomes" id="UP000762676"/>
    </source>
</evidence>
<organism evidence="2 3">
    <name type="scientific">Elysia marginata</name>
    <dbReference type="NCBI Taxonomy" id="1093978"/>
    <lineage>
        <taxon>Eukaryota</taxon>
        <taxon>Metazoa</taxon>
        <taxon>Spiralia</taxon>
        <taxon>Lophotrochozoa</taxon>
        <taxon>Mollusca</taxon>
        <taxon>Gastropoda</taxon>
        <taxon>Heterobranchia</taxon>
        <taxon>Euthyneura</taxon>
        <taxon>Panpulmonata</taxon>
        <taxon>Sacoglossa</taxon>
        <taxon>Placobranchoidea</taxon>
        <taxon>Plakobranchidae</taxon>
        <taxon>Elysia</taxon>
    </lineage>
</organism>
<comment type="caution">
    <text evidence="2">The sequence shown here is derived from an EMBL/GenBank/DDBJ whole genome shotgun (WGS) entry which is preliminary data.</text>
</comment>
<accession>A0AAV4GZT4</accession>
<protein>
    <recommendedName>
        <fullName evidence="4">Transmembrane protein</fullName>
    </recommendedName>
</protein>
<evidence type="ECO:0000256" key="1">
    <source>
        <dbReference type="SAM" id="Phobius"/>
    </source>
</evidence>
<gene>
    <name evidence="2" type="ORF">ElyMa_000802800</name>
</gene>